<dbReference type="Proteomes" id="UP000253606">
    <property type="component" value="Chromosome"/>
</dbReference>
<dbReference type="AlphaFoldDB" id="A0A2Z5FSV8"/>
<reference evidence="1 2" key="1">
    <citation type="journal article" date="2018" name="Front. Microbiol.">
        <title>Hydrolytic Capabilities as a Key to Environmental Success: Chitinolytic and Cellulolytic Acidobacteria From Acidic Sub-arctic Soils and Boreal Peatlands.</title>
        <authorList>
            <person name="Belova S.E."/>
            <person name="Ravin N.V."/>
            <person name="Pankratov T.A."/>
            <person name="Rakitin A.L."/>
            <person name="Ivanova A.A."/>
            <person name="Beletsky A.V."/>
            <person name="Mardanov A.V."/>
            <person name="Sinninghe Damste J.S."/>
            <person name="Dedysh S.N."/>
        </authorList>
    </citation>
    <scope>NUCLEOTIDE SEQUENCE [LARGE SCALE GENOMIC DNA]</scope>
    <source>
        <strain evidence="1 2">SBC82</strain>
    </source>
</reference>
<proteinExistence type="predicted"/>
<sequence length="71" mass="8000">MSDHCKTGLDDRCRDADGEIRRKRGDTLVGTLRDDYGPNFAQGARSDMRLDTLLNRTGSASLSEYLKNHKK</sequence>
<dbReference type="EMBL" id="CP030840">
    <property type="protein sequence ID" value="AXC09893.1"/>
    <property type="molecule type" value="Genomic_DNA"/>
</dbReference>
<dbReference type="KEGG" id="abas:ACPOL_0518"/>
<protein>
    <submittedName>
        <fullName evidence="1">Uncharacterized protein</fullName>
    </submittedName>
</protein>
<keyword evidence="2" id="KW-1185">Reference proteome</keyword>
<name>A0A2Z5FSV8_9BACT</name>
<dbReference type="RefSeq" id="WP_114205634.1">
    <property type="nucleotide sequence ID" value="NZ_CP030840.1"/>
</dbReference>
<gene>
    <name evidence="1" type="ORF">ACPOL_0518</name>
</gene>
<evidence type="ECO:0000313" key="2">
    <source>
        <dbReference type="Proteomes" id="UP000253606"/>
    </source>
</evidence>
<accession>A0A2Z5FSV8</accession>
<evidence type="ECO:0000313" key="1">
    <source>
        <dbReference type="EMBL" id="AXC09893.1"/>
    </source>
</evidence>
<dbReference type="OrthoDB" id="7572487at2"/>
<organism evidence="1 2">
    <name type="scientific">Acidisarcina polymorpha</name>
    <dbReference type="NCBI Taxonomy" id="2211140"/>
    <lineage>
        <taxon>Bacteria</taxon>
        <taxon>Pseudomonadati</taxon>
        <taxon>Acidobacteriota</taxon>
        <taxon>Terriglobia</taxon>
        <taxon>Terriglobales</taxon>
        <taxon>Acidobacteriaceae</taxon>
        <taxon>Acidisarcina</taxon>
    </lineage>
</organism>